<gene>
    <name evidence="1" type="ORF">AVEN_166186_1</name>
</gene>
<evidence type="ECO:0000313" key="1">
    <source>
        <dbReference type="EMBL" id="GBM13996.1"/>
    </source>
</evidence>
<dbReference type="EMBL" id="BGPR01000337">
    <property type="protein sequence ID" value="GBM13996.1"/>
    <property type="molecule type" value="Genomic_DNA"/>
</dbReference>
<dbReference type="OrthoDB" id="7420654at2759"/>
<keyword evidence="2" id="KW-1185">Reference proteome</keyword>
<reference evidence="1 2" key="1">
    <citation type="journal article" date="2019" name="Sci. Rep.">
        <title>Orb-weaving spider Araneus ventricosus genome elucidates the spidroin gene catalogue.</title>
        <authorList>
            <person name="Kono N."/>
            <person name="Nakamura H."/>
            <person name="Ohtoshi R."/>
            <person name="Moran D.A.P."/>
            <person name="Shinohara A."/>
            <person name="Yoshida Y."/>
            <person name="Fujiwara M."/>
            <person name="Mori M."/>
            <person name="Tomita M."/>
            <person name="Arakawa K."/>
        </authorList>
    </citation>
    <scope>NUCLEOTIDE SEQUENCE [LARGE SCALE GENOMIC DNA]</scope>
</reference>
<sequence>MCTIHEDRAYHSATKRSPYEAMFGCLEKVRFSSSIIPQSVLHSVNTEEDLEKLEDSQETVIMGSQSNLTKEDNPLSTASSESPIEIQEFIDSNLKLPSTLLIEDIVMKNIQLPYPSKESPLHVEKSHH</sequence>
<accession>A0A4Y2DD33</accession>
<proteinExistence type="predicted"/>
<comment type="caution">
    <text evidence="1">The sequence shown here is derived from an EMBL/GenBank/DDBJ whole genome shotgun (WGS) entry which is preliminary data.</text>
</comment>
<protein>
    <submittedName>
        <fullName evidence="1">Uncharacterized protein</fullName>
    </submittedName>
</protein>
<dbReference type="AlphaFoldDB" id="A0A4Y2DD33"/>
<evidence type="ECO:0000313" key="2">
    <source>
        <dbReference type="Proteomes" id="UP000499080"/>
    </source>
</evidence>
<name>A0A4Y2DD33_ARAVE</name>
<dbReference type="Proteomes" id="UP000499080">
    <property type="component" value="Unassembled WGS sequence"/>
</dbReference>
<organism evidence="1 2">
    <name type="scientific">Araneus ventricosus</name>
    <name type="common">Orbweaver spider</name>
    <name type="synonym">Epeira ventricosa</name>
    <dbReference type="NCBI Taxonomy" id="182803"/>
    <lineage>
        <taxon>Eukaryota</taxon>
        <taxon>Metazoa</taxon>
        <taxon>Ecdysozoa</taxon>
        <taxon>Arthropoda</taxon>
        <taxon>Chelicerata</taxon>
        <taxon>Arachnida</taxon>
        <taxon>Araneae</taxon>
        <taxon>Araneomorphae</taxon>
        <taxon>Entelegynae</taxon>
        <taxon>Araneoidea</taxon>
        <taxon>Araneidae</taxon>
        <taxon>Araneus</taxon>
    </lineage>
</organism>